<reference evidence="6 7" key="1">
    <citation type="submission" date="2014-03" db="EMBL/GenBank/DDBJ databases">
        <title>Draft Genome of Photorhabdus temperata Meg1.</title>
        <authorList>
            <person name="Hurst S.G.IV."/>
            <person name="Morris K."/>
            <person name="Thomas K."/>
            <person name="Tisa L.S."/>
        </authorList>
    </citation>
    <scope>NUCLEOTIDE SEQUENCE [LARGE SCALE GENOMIC DNA]</scope>
    <source>
        <strain evidence="6 7">Meg1</strain>
    </source>
</reference>
<organism evidence="6 7">
    <name type="scientific">Photorhabdus temperata subsp. temperata Meg1</name>
    <dbReference type="NCBI Taxonomy" id="1393735"/>
    <lineage>
        <taxon>Bacteria</taxon>
        <taxon>Pseudomonadati</taxon>
        <taxon>Pseudomonadota</taxon>
        <taxon>Gammaproteobacteria</taxon>
        <taxon>Enterobacterales</taxon>
        <taxon>Morganellaceae</taxon>
        <taxon>Photorhabdus</taxon>
    </lineage>
</organism>
<evidence type="ECO:0000259" key="5">
    <source>
        <dbReference type="PROSITE" id="PS50977"/>
    </source>
</evidence>
<dbReference type="PRINTS" id="PR00455">
    <property type="entry name" value="HTHTETR"/>
</dbReference>
<evidence type="ECO:0000256" key="4">
    <source>
        <dbReference type="PROSITE-ProRule" id="PRU00335"/>
    </source>
</evidence>
<dbReference type="PANTHER" id="PTHR47506">
    <property type="entry name" value="TRANSCRIPTIONAL REGULATORY PROTEIN"/>
    <property type="match status" value="1"/>
</dbReference>
<dbReference type="RefSeq" id="WP_036837143.1">
    <property type="nucleotide sequence ID" value="NZ_CAWLUD010000004.1"/>
</dbReference>
<evidence type="ECO:0000256" key="3">
    <source>
        <dbReference type="ARBA" id="ARBA00023163"/>
    </source>
</evidence>
<evidence type="ECO:0000313" key="6">
    <source>
        <dbReference type="EMBL" id="KER04783.1"/>
    </source>
</evidence>
<dbReference type="PANTHER" id="PTHR47506:SF3">
    <property type="entry name" value="HTH-TYPE TRANSCRIPTIONAL REGULATOR LMRA"/>
    <property type="match status" value="1"/>
</dbReference>
<keyword evidence="3" id="KW-0804">Transcription</keyword>
<evidence type="ECO:0000256" key="1">
    <source>
        <dbReference type="ARBA" id="ARBA00023015"/>
    </source>
</evidence>
<feature type="domain" description="HTH tetR-type" evidence="5">
    <location>
        <begin position="17"/>
        <end position="77"/>
    </location>
</feature>
<sequence length="201" mass="23090">MENDRSTMKNMEGEKASNIRENMLDAVDELIYTRGIAATGIDLITRTTGSSRKTIYRYFGTKDGLVEEVLRRRDERWMGWFTSSIAEYKKPEEKLLNIFLVLQTWFESDDFRGCAFINTSGERLDPVDPVRIIAKEHKEKVFTYVLSICEEISPDSSVDLARKFLILIEGAITTAHIMNDRNYALEAMNIAKALLNKYNVS</sequence>
<dbReference type="Pfam" id="PF00440">
    <property type="entry name" value="TetR_N"/>
    <property type="match status" value="1"/>
</dbReference>
<dbReference type="PROSITE" id="PS50977">
    <property type="entry name" value="HTH_TETR_2"/>
    <property type="match status" value="1"/>
</dbReference>
<keyword evidence="1" id="KW-0805">Transcription regulation</keyword>
<keyword evidence="2 4" id="KW-0238">DNA-binding</keyword>
<dbReference type="Proteomes" id="UP000028002">
    <property type="component" value="Unassembled WGS sequence"/>
</dbReference>
<dbReference type="Gene3D" id="1.10.357.10">
    <property type="entry name" value="Tetracycline Repressor, domain 2"/>
    <property type="match status" value="1"/>
</dbReference>
<protein>
    <submittedName>
        <fullName evidence="6">Transcriptional regulator, TetR family</fullName>
    </submittedName>
</protein>
<evidence type="ECO:0000256" key="2">
    <source>
        <dbReference type="ARBA" id="ARBA00023125"/>
    </source>
</evidence>
<dbReference type="InterPro" id="IPR001647">
    <property type="entry name" value="HTH_TetR"/>
</dbReference>
<proteinExistence type="predicted"/>
<dbReference type="AlphaFoldDB" id="A0A081S1I0"/>
<dbReference type="InterPro" id="IPR009057">
    <property type="entry name" value="Homeodomain-like_sf"/>
</dbReference>
<dbReference type="InterPro" id="IPR036271">
    <property type="entry name" value="Tet_transcr_reg_TetR-rel_C_sf"/>
</dbReference>
<feature type="DNA-binding region" description="H-T-H motif" evidence="4">
    <location>
        <begin position="40"/>
        <end position="59"/>
    </location>
</feature>
<dbReference type="SUPFAM" id="SSF48498">
    <property type="entry name" value="Tetracyclin repressor-like, C-terminal domain"/>
    <property type="match status" value="1"/>
</dbReference>
<dbReference type="EMBL" id="JGVH01000004">
    <property type="protein sequence ID" value="KER04783.1"/>
    <property type="molecule type" value="Genomic_DNA"/>
</dbReference>
<name>A0A081S1I0_PHOTE</name>
<dbReference type="SUPFAM" id="SSF46689">
    <property type="entry name" value="Homeodomain-like"/>
    <property type="match status" value="1"/>
</dbReference>
<gene>
    <name evidence="6" type="ORF">MEG1DRAFT_00569</name>
</gene>
<accession>A0A081S1I0</accession>
<evidence type="ECO:0000313" key="7">
    <source>
        <dbReference type="Proteomes" id="UP000028002"/>
    </source>
</evidence>
<dbReference type="GO" id="GO:0003677">
    <property type="term" value="F:DNA binding"/>
    <property type="evidence" value="ECO:0007669"/>
    <property type="project" value="UniProtKB-UniRule"/>
</dbReference>
<dbReference type="PATRIC" id="fig|1393735.3.peg.575"/>
<comment type="caution">
    <text evidence="6">The sequence shown here is derived from an EMBL/GenBank/DDBJ whole genome shotgun (WGS) entry which is preliminary data.</text>
</comment>